<keyword evidence="3" id="KW-1185">Reference proteome</keyword>
<reference evidence="2" key="1">
    <citation type="journal article" date="2014" name="Int. J. Syst. Evol. Microbiol.">
        <title>Complete genome sequence of Corynebacterium casei LMG S-19264T (=DSM 44701T), isolated from a smear-ripened cheese.</title>
        <authorList>
            <consortium name="US DOE Joint Genome Institute (JGI-PGF)"/>
            <person name="Walter F."/>
            <person name="Albersmeier A."/>
            <person name="Kalinowski J."/>
            <person name="Ruckert C."/>
        </authorList>
    </citation>
    <scope>NUCLEOTIDE SEQUENCE</scope>
    <source>
        <strain evidence="2">JCM 13583</strain>
    </source>
</reference>
<dbReference type="Pfam" id="PF13561">
    <property type="entry name" value="adh_short_C2"/>
    <property type="match status" value="1"/>
</dbReference>
<dbReference type="PRINTS" id="PR00080">
    <property type="entry name" value="SDRFAMILY"/>
</dbReference>
<organism evidence="2 3">
    <name type="scientific">Thermogymnomonas acidicola</name>
    <dbReference type="NCBI Taxonomy" id="399579"/>
    <lineage>
        <taxon>Archaea</taxon>
        <taxon>Methanobacteriati</taxon>
        <taxon>Thermoplasmatota</taxon>
        <taxon>Thermoplasmata</taxon>
        <taxon>Thermoplasmatales</taxon>
        <taxon>Thermogymnomonas</taxon>
    </lineage>
</organism>
<reference evidence="2" key="2">
    <citation type="submission" date="2022-09" db="EMBL/GenBank/DDBJ databases">
        <authorList>
            <person name="Sun Q."/>
            <person name="Ohkuma M."/>
        </authorList>
    </citation>
    <scope>NUCLEOTIDE SEQUENCE</scope>
    <source>
        <strain evidence="2">JCM 13583</strain>
    </source>
</reference>
<dbReference type="PRINTS" id="PR00081">
    <property type="entry name" value="GDHRDH"/>
</dbReference>
<protein>
    <submittedName>
        <fullName evidence="2">Short chain dehydrogenase</fullName>
    </submittedName>
</protein>
<gene>
    <name evidence="2" type="ORF">GCM10007108_11970</name>
</gene>
<accession>A0AA37FB79</accession>
<dbReference type="EMBL" id="BMNY01000002">
    <property type="protein sequence ID" value="GGM75652.1"/>
    <property type="molecule type" value="Genomic_DNA"/>
</dbReference>
<comment type="similarity">
    <text evidence="1">Belongs to the short-chain dehydrogenases/reductases (SDR) family.</text>
</comment>
<evidence type="ECO:0000256" key="1">
    <source>
        <dbReference type="ARBA" id="ARBA00006484"/>
    </source>
</evidence>
<dbReference type="NCBIfam" id="NF005559">
    <property type="entry name" value="PRK07231.1"/>
    <property type="match status" value="1"/>
</dbReference>
<proteinExistence type="inferred from homology"/>
<dbReference type="PROSITE" id="PS00061">
    <property type="entry name" value="ADH_SHORT"/>
    <property type="match status" value="1"/>
</dbReference>
<evidence type="ECO:0000313" key="2">
    <source>
        <dbReference type="EMBL" id="GGM75652.1"/>
    </source>
</evidence>
<dbReference type="CDD" id="cd05233">
    <property type="entry name" value="SDR_c"/>
    <property type="match status" value="1"/>
</dbReference>
<dbReference type="InterPro" id="IPR020904">
    <property type="entry name" value="Sc_DH/Rdtase_CS"/>
</dbReference>
<dbReference type="RefSeq" id="WP_188681302.1">
    <property type="nucleotide sequence ID" value="NZ_BMNY01000002.1"/>
</dbReference>
<dbReference type="SUPFAM" id="SSF51735">
    <property type="entry name" value="NAD(P)-binding Rossmann-fold domains"/>
    <property type="match status" value="1"/>
</dbReference>
<dbReference type="Gene3D" id="3.40.50.720">
    <property type="entry name" value="NAD(P)-binding Rossmann-like Domain"/>
    <property type="match status" value="1"/>
</dbReference>
<dbReference type="InterPro" id="IPR036291">
    <property type="entry name" value="NAD(P)-bd_dom_sf"/>
</dbReference>
<dbReference type="InterPro" id="IPR002347">
    <property type="entry name" value="SDR_fam"/>
</dbReference>
<dbReference type="AlphaFoldDB" id="A0AA37FB79"/>
<comment type="caution">
    <text evidence="2">The sequence shown here is derived from an EMBL/GenBank/DDBJ whole genome shotgun (WGS) entry which is preliminary data.</text>
</comment>
<name>A0AA37FB79_9ARCH</name>
<evidence type="ECO:0000313" key="3">
    <source>
        <dbReference type="Proteomes" id="UP000632195"/>
    </source>
</evidence>
<dbReference type="PANTHER" id="PTHR42760">
    <property type="entry name" value="SHORT-CHAIN DEHYDROGENASES/REDUCTASES FAMILY MEMBER"/>
    <property type="match status" value="1"/>
</dbReference>
<sequence>MEGIRGRSAIVTGAGSGIGREIALLFASEGAKVVVAELNEAAGRETERMIRDSGGEAIFLRTDVSLDGDCASAVRLARESFGSVDVLINNAGIDGRPAPVADIDPADLDRIMRVNFTGAFLMCRHALREMAGQRRGSIVNIASLGGLIPVHNGMPYSASKAALIMLTRSIAAEYGRYGVRANAIAPGWAETDMVRRYAEQSSIDPQEFRRAVSRRAPLGRLATTRDVADLALFLCSDRASYITGQTYVIDGGLSVT</sequence>
<dbReference type="GO" id="GO:0016616">
    <property type="term" value="F:oxidoreductase activity, acting on the CH-OH group of donors, NAD or NADP as acceptor"/>
    <property type="evidence" value="ECO:0007669"/>
    <property type="project" value="TreeGrafter"/>
</dbReference>
<dbReference type="Proteomes" id="UP000632195">
    <property type="component" value="Unassembled WGS sequence"/>
</dbReference>
<dbReference type="FunFam" id="3.40.50.720:FF:000084">
    <property type="entry name" value="Short-chain dehydrogenase reductase"/>
    <property type="match status" value="1"/>
</dbReference>